<organism evidence="1">
    <name type="scientific">Salix viminalis</name>
    <name type="common">Common osier</name>
    <name type="synonym">Basket willow</name>
    <dbReference type="NCBI Taxonomy" id="40686"/>
    <lineage>
        <taxon>Eukaryota</taxon>
        <taxon>Viridiplantae</taxon>
        <taxon>Streptophyta</taxon>
        <taxon>Embryophyta</taxon>
        <taxon>Tracheophyta</taxon>
        <taxon>Spermatophyta</taxon>
        <taxon>Magnoliopsida</taxon>
        <taxon>eudicotyledons</taxon>
        <taxon>Gunneridae</taxon>
        <taxon>Pentapetalae</taxon>
        <taxon>rosids</taxon>
        <taxon>fabids</taxon>
        <taxon>Malpighiales</taxon>
        <taxon>Salicaceae</taxon>
        <taxon>Saliceae</taxon>
        <taxon>Salix</taxon>
    </lineage>
</organism>
<dbReference type="PANTHER" id="PTHR31549">
    <property type="entry name" value="PROTEIN, PUTATIVE (DUF247)-RELATED-RELATED"/>
    <property type="match status" value="1"/>
</dbReference>
<dbReference type="InterPro" id="IPR004158">
    <property type="entry name" value="DUF247_pln"/>
</dbReference>
<reference evidence="1" key="1">
    <citation type="submission" date="2019-03" db="EMBL/GenBank/DDBJ databases">
        <authorList>
            <person name="Mank J."/>
            <person name="Almeida P."/>
        </authorList>
    </citation>
    <scope>NUCLEOTIDE SEQUENCE</scope>
    <source>
        <strain evidence="1">78183</strain>
    </source>
</reference>
<protein>
    <submittedName>
        <fullName evidence="1">Uncharacterized protein</fullName>
    </submittedName>
</protein>
<accession>A0A6N2LNN8</accession>
<proteinExistence type="predicted"/>
<sequence>MMFLDGCFILQVLFNKLKKQKLRNEEVTSITRDLFLLENQLPFQVLIPLMRSKDTVYELDFYHHLLDFFYFKFVYGEGHHQRESRSNREATSWYRYYSVNELKKVGISFAPRNASVFVDVKFRNPFLGGTLRIPPLNIEDSTKSLLLNLAAYEACAGWSSAKCTSYVCFMRSLIDKPEDVKELRWMGILRTTIGPDNQIAQIFKEMTINLVPNPSAYRDVKNSVESHYRSTFRRFIFHYKGRISEAMVKYSFIYGIAVSAIQAYMAQTKQRPDYGICSCSNTTLLHH</sequence>
<evidence type="ECO:0000313" key="1">
    <source>
        <dbReference type="EMBL" id="VFU42115.1"/>
    </source>
</evidence>
<dbReference type="EMBL" id="CAADRP010001574">
    <property type="protein sequence ID" value="VFU42115.1"/>
    <property type="molecule type" value="Genomic_DNA"/>
</dbReference>
<gene>
    <name evidence="1" type="ORF">SVIM_LOCUS250555</name>
</gene>
<name>A0A6N2LNN8_SALVM</name>
<dbReference type="Pfam" id="PF03140">
    <property type="entry name" value="DUF247"/>
    <property type="match status" value="1"/>
</dbReference>
<dbReference type="AlphaFoldDB" id="A0A6N2LNN8"/>
<dbReference type="PANTHER" id="PTHR31549:SF149">
    <property type="entry name" value="ISOPRENOID SYNTHASE DOMAIN-CONTAINING PROTEIN"/>
    <property type="match status" value="1"/>
</dbReference>